<feature type="transmembrane region" description="Helical" evidence="2">
    <location>
        <begin position="52"/>
        <end position="72"/>
    </location>
</feature>
<keyword evidence="2" id="KW-0472">Membrane</keyword>
<evidence type="ECO:0000313" key="3">
    <source>
        <dbReference type="EMBL" id="SBS87887.1"/>
    </source>
</evidence>
<protein>
    <submittedName>
        <fullName evidence="3">Uncharacterized protein</fullName>
    </submittedName>
</protein>
<feature type="transmembrane region" description="Helical" evidence="2">
    <location>
        <begin position="495"/>
        <end position="515"/>
    </location>
</feature>
<proteinExistence type="predicted"/>
<gene>
    <name evidence="3" type="ORF">PMALA_020900</name>
</gene>
<reference evidence="4" key="1">
    <citation type="submission" date="2016-05" db="EMBL/GenBank/DDBJ databases">
        <authorList>
            <person name="Naeem Raeece"/>
        </authorList>
    </citation>
    <scope>NUCLEOTIDE SEQUENCE [LARGE SCALE GENOMIC DNA]</scope>
</reference>
<evidence type="ECO:0000256" key="1">
    <source>
        <dbReference type="SAM" id="MobiDB-lite"/>
    </source>
</evidence>
<dbReference type="Proteomes" id="UP000078597">
    <property type="component" value="Unassembled WGS sequence"/>
</dbReference>
<evidence type="ECO:0000313" key="4">
    <source>
        <dbReference type="Proteomes" id="UP000078597"/>
    </source>
</evidence>
<feature type="region of interest" description="Disordered" evidence="1">
    <location>
        <begin position="279"/>
        <end position="334"/>
    </location>
</feature>
<feature type="region of interest" description="Disordered" evidence="1">
    <location>
        <begin position="156"/>
        <end position="175"/>
    </location>
</feature>
<sequence>MYKRIKRNQLFVLVLKNDIKTKVNNTSNTKNIDYEIIKTVIRKEKEKNFKNIFLSVSLINISIFIFTFHNYYSKMNNNYYCHNDITIADHIVLNELVSSLGINNLSVYLENNFYKRLISNIQCDEYSFKENALLGLLELIYKSRTAFMKIEKGKRKSNRCSGSNDRNDEPDEDEGEKSFDVLAYIFEKLQGGNLESTKKKIYSCILFYYIKYSSEVFLTYEQIQELVYNENLFYCLNSQREEIISYLLFKVLKNDKCISEIYEREKKFIQALTQQRGYQTDKTDESDDTDKTDESDDTDKTDESDDTDKTDDTDESDEADDTDESDISSTTKRECNRNKNRSVIHFLLSYNKNKEIINEDSIWKLYYSLKQNNTNYYKQKTIFLLQNYLNNINVPFSFFFLKQNNITNTVIKKNSYNTIMNKIYLKYFENTVLYTFIFSFLLHNMNAKEYNLKSYFHICKDICRSIYSNCLINSLFLVEKSVINNLNGQADKTPIFITSLFFNLFNSMLFSLSIYKCKYGIYKKEQVKAGAHENRRRERMYTKVYIKAEKYEQRVGEEGKNDKEKDKEVFSKNKIEK</sequence>
<feature type="region of interest" description="Disordered" evidence="1">
    <location>
        <begin position="554"/>
        <end position="577"/>
    </location>
</feature>
<dbReference type="AlphaFoldDB" id="A0A1A8W531"/>
<feature type="compositionally biased region" description="Acidic residues" evidence="1">
    <location>
        <begin position="284"/>
        <end position="326"/>
    </location>
</feature>
<keyword evidence="2" id="KW-1133">Transmembrane helix</keyword>
<dbReference type="EMBL" id="FLQW01001120">
    <property type="protein sequence ID" value="SBS87887.1"/>
    <property type="molecule type" value="Genomic_DNA"/>
</dbReference>
<name>A0A1A8W531_PLAMA</name>
<dbReference type="VEuPathDB" id="PlasmoDB:PmUG01_12025300"/>
<evidence type="ECO:0000256" key="2">
    <source>
        <dbReference type="SAM" id="Phobius"/>
    </source>
</evidence>
<accession>A0A1A8W531</accession>
<keyword evidence="2" id="KW-0812">Transmembrane</keyword>
<organism evidence="3 4">
    <name type="scientific">Plasmodium malariae</name>
    <dbReference type="NCBI Taxonomy" id="5858"/>
    <lineage>
        <taxon>Eukaryota</taxon>
        <taxon>Sar</taxon>
        <taxon>Alveolata</taxon>
        <taxon>Apicomplexa</taxon>
        <taxon>Aconoidasida</taxon>
        <taxon>Haemosporida</taxon>
        <taxon>Plasmodiidae</taxon>
        <taxon>Plasmodium</taxon>
        <taxon>Plasmodium (Plasmodium)</taxon>
    </lineage>
</organism>